<evidence type="ECO:0000313" key="1">
    <source>
        <dbReference type="EMBL" id="AEV73732.1"/>
    </source>
</evidence>
<evidence type="ECO:0000313" key="2">
    <source>
        <dbReference type="Proteomes" id="UP000005442"/>
    </source>
</evidence>
<organism evidence="1 2">
    <name type="scientific">Mycolicibacterium rhodesiae (strain NBB3)</name>
    <name type="common">Mycobacterium rhodesiae</name>
    <dbReference type="NCBI Taxonomy" id="710685"/>
    <lineage>
        <taxon>Bacteria</taxon>
        <taxon>Bacillati</taxon>
        <taxon>Actinomycetota</taxon>
        <taxon>Actinomycetes</taxon>
        <taxon>Mycobacteriales</taxon>
        <taxon>Mycobacteriaceae</taxon>
        <taxon>Mycolicibacterium</taxon>
    </lineage>
</organism>
<sequence length="36" mass="3608">MAICTASSAHRSSYQAPANLGIAAKGGVDTDSRGSR</sequence>
<dbReference type="AlphaFoldDB" id="G8RMR5"/>
<name>G8RMR5_MYCRN</name>
<dbReference type="EMBL" id="CP003169">
    <property type="protein sequence ID" value="AEV73732.1"/>
    <property type="molecule type" value="Genomic_DNA"/>
</dbReference>
<reference evidence="1 2" key="1">
    <citation type="submission" date="2011-12" db="EMBL/GenBank/DDBJ databases">
        <title>Complete sequence of Mycobacterium rhodesiae NBB3.</title>
        <authorList>
            <consortium name="US DOE Joint Genome Institute"/>
            <person name="Lucas S."/>
            <person name="Han J."/>
            <person name="Lapidus A."/>
            <person name="Cheng J.-F."/>
            <person name="Goodwin L."/>
            <person name="Pitluck S."/>
            <person name="Peters L."/>
            <person name="Mikhailova N."/>
            <person name="Gu W."/>
            <person name="Detter J.C."/>
            <person name="Han C."/>
            <person name="Tapia R."/>
            <person name="Land M."/>
            <person name="Hauser L."/>
            <person name="Kyrpides N."/>
            <person name="Ivanova N."/>
            <person name="Pagani I."/>
            <person name="Mattes T."/>
            <person name="Holmes A."/>
            <person name="Rutledge P."/>
            <person name="Paulsen I."/>
            <person name="Coleman N."/>
            <person name="Woyke T."/>
        </authorList>
    </citation>
    <scope>NUCLEOTIDE SEQUENCE [LARGE SCALE GENOMIC DNA]</scope>
    <source>
        <strain evidence="1 2">NBB3</strain>
    </source>
</reference>
<dbReference type="KEGG" id="mrh:MycrhN_3199"/>
<proteinExistence type="predicted"/>
<keyword evidence="2" id="KW-1185">Reference proteome</keyword>
<gene>
    <name evidence="1" type="ordered locus">MycrhN_3199</name>
</gene>
<accession>G8RMR5</accession>
<dbReference type="Proteomes" id="UP000005442">
    <property type="component" value="Chromosome"/>
</dbReference>
<protein>
    <submittedName>
        <fullName evidence="1">Uncharacterized protein</fullName>
    </submittedName>
</protein>
<dbReference type="STRING" id="710685.MycrhN_3199"/>
<dbReference type="HOGENOM" id="CLU_3357194_0_0_11"/>